<feature type="compositionally biased region" description="Basic and acidic residues" evidence="1">
    <location>
        <begin position="1"/>
        <end position="21"/>
    </location>
</feature>
<feature type="compositionally biased region" description="Low complexity" evidence="1">
    <location>
        <begin position="296"/>
        <end position="306"/>
    </location>
</feature>
<protein>
    <submittedName>
        <fullName evidence="2">Uncharacterized protein</fullName>
    </submittedName>
</protein>
<feature type="region of interest" description="Disordered" evidence="1">
    <location>
        <begin position="710"/>
        <end position="729"/>
    </location>
</feature>
<dbReference type="AlphaFoldDB" id="A0A835XXM2"/>
<organism evidence="2 3">
    <name type="scientific">Edaphochlamys debaryana</name>
    <dbReference type="NCBI Taxonomy" id="47281"/>
    <lineage>
        <taxon>Eukaryota</taxon>
        <taxon>Viridiplantae</taxon>
        <taxon>Chlorophyta</taxon>
        <taxon>core chlorophytes</taxon>
        <taxon>Chlorophyceae</taxon>
        <taxon>CS clade</taxon>
        <taxon>Chlamydomonadales</taxon>
        <taxon>Chlamydomonadales incertae sedis</taxon>
        <taxon>Edaphochlamys</taxon>
    </lineage>
</organism>
<feature type="region of interest" description="Disordered" evidence="1">
    <location>
        <begin position="1"/>
        <end position="122"/>
    </location>
</feature>
<feature type="compositionally biased region" description="Low complexity" evidence="1">
    <location>
        <begin position="260"/>
        <end position="271"/>
    </location>
</feature>
<feature type="region of interest" description="Disordered" evidence="1">
    <location>
        <begin position="544"/>
        <end position="636"/>
    </location>
</feature>
<feature type="compositionally biased region" description="Low complexity" evidence="1">
    <location>
        <begin position="370"/>
        <end position="406"/>
    </location>
</feature>
<dbReference type="Proteomes" id="UP000612055">
    <property type="component" value="Unassembled WGS sequence"/>
</dbReference>
<reference evidence="2" key="1">
    <citation type="journal article" date="2020" name="bioRxiv">
        <title>Comparative genomics of Chlamydomonas.</title>
        <authorList>
            <person name="Craig R.J."/>
            <person name="Hasan A.R."/>
            <person name="Ness R.W."/>
            <person name="Keightley P.D."/>
        </authorList>
    </citation>
    <scope>NUCLEOTIDE SEQUENCE</scope>
    <source>
        <strain evidence="2">CCAP 11/70</strain>
    </source>
</reference>
<dbReference type="EMBL" id="JAEHOE010000051">
    <property type="protein sequence ID" value="KAG2491684.1"/>
    <property type="molecule type" value="Genomic_DNA"/>
</dbReference>
<feature type="compositionally biased region" description="Gly residues" evidence="1">
    <location>
        <begin position="716"/>
        <end position="725"/>
    </location>
</feature>
<feature type="region of interest" description="Disordered" evidence="1">
    <location>
        <begin position="260"/>
        <end position="519"/>
    </location>
</feature>
<feature type="compositionally biased region" description="Polar residues" evidence="1">
    <location>
        <begin position="79"/>
        <end position="90"/>
    </location>
</feature>
<gene>
    <name evidence="2" type="ORF">HYH03_010052</name>
</gene>
<keyword evidence="3" id="KW-1185">Reference proteome</keyword>
<evidence type="ECO:0000313" key="3">
    <source>
        <dbReference type="Proteomes" id="UP000612055"/>
    </source>
</evidence>
<feature type="compositionally biased region" description="Polar residues" evidence="1">
    <location>
        <begin position="465"/>
        <end position="475"/>
    </location>
</feature>
<feature type="compositionally biased region" description="Acidic residues" evidence="1">
    <location>
        <begin position="36"/>
        <end position="60"/>
    </location>
</feature>
<name>A0A835XXM2_9CHLO</name>
<feature type="compositionally biased region" description="Low complexity" evidence="1">
    <location>
        <begin position="487"/>
        <end position="501"/>
    </location>
</feature>
<proteinExistence type="predicted"/>
<feature type="compositionally biased region" description="Low complexity" evidence="1">
    <location>
        <begin position="436"/>
        <end position="453"/>
    </location>
</feature>
<evidence type="ECO:0000256" key="1">
    <source>
        <dbReference type="SAM" id="MobiDB-lite"/>
    </source>
</evidence>
<sequence length="752" mass="74744">MTKQYHDMFRETRAGISDRPHQSLCRLQYEDTLRDDGDESDDCEDADDAADADAEADDDASEARSSSRRGTGTGDVTPPASSSRPGTSRSAAVPPSLRFAGGLRQTTPRTPPLASRRRSQDTTAAAQAAVVASATATASRLDPWHEASALLGACRRSADFAASGPGGMQDYLERAATAADDAQQAARLGMLSPEGAASTAWAPRAASLASRPGTSGSMGAGPLVAGRSRRASTSHMGPAHLAHLIFNNAGPSAVVAAASGEAAAAGRGDGSSSDDPDSGPRSWASRRDGPARLGQAAAAAATAASALPRTPVGGRSRRRSIDMGVWATTAHSRGTVTPSGGLSARPAVGSGDSTGGEEAAGARAMRSCNSFSADPAQATAASEAAATGAAAAAASGSSSGKGVSTGLRPSPLSSRAAPDVVIPTAAGGPHVGRAGSGTSLSAASPALPLSLGTRPGSRGGPGATGSYSQPTSLQAGSLGATEEGWSTRRGPTTARAAAAAALEDRPPSRLGSRGNGVHGALVGQRSKSFSAAVHPDLTVVLPTSQQMPLSPTGSPAHPSPNSQRHGRNYLHALGLGGRRVSPAPQSLDTTPRSRDLRPHAPPSRGGNGSASPAAGNSIGPGGGGSLGMPPRTRNGRRSLDESWVAAAGGSGSAFRTDAWGTVAEVLESVQLPEDDDSDAICPAAAAAAAGAASARGGLRSRQAAMRAAAVAQQRPGEGGGGGAAGGVTAPEEGTIMSKLFKALHTLRHLSDH</sequence>
<feature type="compositionally biased region" description="Polar residues" evidence="1">
    <location>
        <begin position="544"/>
        <end position="563"/>
    </location>
</feature>
<feature type="region of interest" description="Disordered" evidence="1">
    <location>
        <begin position="202"/>
        <end position="235"/>
    </location>
</feature>
<evidence type="ECO:0000313" key="2">
    <source>
        <dbReference type="EMBL" id="KAG2491684.1"/>
    </source>
</evidence>
<feature type="compositionally biased region" description="Polar residues" evidence="1">
    <location>
        <begin position="329"/>
        <end position="340"/>
    </location>
</feature>
<comment type="caution">
    <text evidence="2">The sequence shown here is derived from an EMBL/GenBank/DDBJ whole genome shotgun (WGS) entry which is preliminary data.</text>
</comment>
<accession>A0A835XXM2</accession>